<dbReference type="OrthoDB" id="73691at2759"/>
<dbReference type="PANTHER" id="PTHR14009:SF1">
    <property type="entry name" value="MITOCHONDRIAL PROTON_CALCIUM EXCHANGER PROTEIN"/>
    <property type="match status" value="1"/>
</dbReference>
<dbReference type="InterPro" id="IPR033122">
    <property type="entry name" value="LETM1-like_RBD"/>
</dbReference>
<organism evidence="10 11">
    <name type="scientific">Pisolithus tinctorius Marx 270</name>
    <dbReference type="NCBI Taxonomy" id="870435"/>
    <lineage>
        <taxon>Eukaryota</taxon>
        <taxon>Fungi</taxon>
        <taxon>Dikarya</taxon>
        <taxon>Basidiomycota</taxon>
        <taxon>Agaricomycotina</taxon>
        <taxon>Agaricomycetes</taxon>
        <taxon>Agaricomycetidae</taxon>
        <taxon>Boletales</taxon>
        <taxon>Sclerodermatineae</taxon>
        <taxon>Pisolithaceae</taxon>
        <taxon>Pisolithus</taxon>
    </lineage>
</organism>
<dbReference type="AlphaFoldDB" id="A0A0C3PA58"/>
<feature type="compositionally biased region" description="Basic residues" evidence="8">
    <location>
        <begin position="96"/>
        <end position="111"/>
    </location>
</feature>
<evidence type="ECO:0000256" key="2">
    <source>
        <dbReference type="ARBA" id="ARBA00022692"/>
    </source>
</evidence>
<evidence type="ECO:0000256" key="1">
    <source>
        <dbReference type="ARBA" id="ARBA00004434"/>
    </source>
</evidence>
<protein>
    <recommendedName>
        <fullName evidence="9">Letm1 RBD domain-containing protein</fullName>
    </recommendedName>
</protein>
<dbReference type="InterPro" id="IPR044202">
    <property type="entry name" value="LETM1/MDM38-like"/>
</dbReference>
<dbReference type="PROSITE" id="PS51758">
    <property type="entry name" value="LETM1_RBD"/>
    <property type="match status" value="1"/>
</dbReference>
<name>A0A0C3PA58_PISTI</name>
<dbReference type="InParanoid" id="A0A0C3PA58"/>
<keyword evidence="4" id="KW-1133">Transmembrane helix</keyword>
<evidence type="ECO:0000259" key="9">
    <source>
        <dbReference type="PROSITE" id="PS51758"/>
    </source>
</evidence>
<evidence type="ECO:0000256" key="7">
    <source>
        <dbReference type="PROSITE-ProRule" id="PRU01094"/>
    </source>
</evidence>
<dbReference type="GO" id="GO:0043022">
    <property type="term" value="F:ribosome binding"/>
    <property type="evidence" value="ECO:0007669"/>
    <property type="project" value="InterPro"/>
</dbReference>
<reference evidence="10 11" key="1">
    <citation type="submission" date="2014-04" db="EMBL/GenBank/DDBJ databases">
        <authorList>
            <consortium name="DOE Joint Genome Institute"/>
            <person name="Kuo A."/>
            <person name="Kohler A."/>
            <person name="Costa M.D."/>
            <person name="Nagy L.G."/>
            <person name="Floudas D."/>
            <person name="Copeland A."/>
            <person name="Barry K.W."/>
            <person name="Cichocki N."/>
            <person name="Veneault-Fourrey C."/>
            <person name="LaButti K."/>
            <person name="Lindquist E.A."/>
            <person name="Lipzen A."/>
            <person name="Lundell T."/>
            <person name="Morin E."/>
            <person name="Murat C."/>
            <person name="Sun H."/>
            <person name="Tunlid A."/>
            <person name="Henrissat B."/>
            <person name="Grigoriev I.V."/>
            <person name="Hibbett D.S."/>
            <person name="Martin F."/>
            <person name="Nordberg H.P."/>
            <person name="Cantor M.N."/>
            <person name="Hua S.X."/>
        </authorList>
    </citation>
    <scope>NUCLEOTIDE SEQUENCE [LARGE SCALE GENOMIC DNA]</scope>
    <source>
        <strain evidence="10 11">Marx 270</strain>
    </source>
</reference>
<evidence type="ECO:0000256" key="6">
    <source>
        <dbReference type="ARBA" id="ARBA00023136"/>
    </source>
</evidence>
<keyword evidence="2" id="KW-0812">Transmembrane</keyword>
<evidence type="ECO:0000256" key="8">
    <source>
        <dbReference type="SAM" id="MobiDB-lite"/>
    </source>
</evidence>
<evidence type="ECO:0000256" key="3">
    <source>
        <dbReference type="ARBA" id="ARBA00022792"/>
    </source>
</evidence>
<dbReference type="EMBL" id="KN831971">
    <property type="protein sequence ID" value="KIO04449.1"/>
    <property type="molecule type" value="Genomic_DNA"/>
</dbReference>
<keyword evidence="3" id="KW-0999">Mitochondrion inner membrane</keyword>
<keyword evidence="5 7" id="KW-0496">Mitochondrion</keyword>
<gene>
    <name evidence="10" type="ORF">M404DRAFT_143275</name>
</gene>
<sequence>MKFPSLSYRPTERLVNRISLQGQWRSAPVRTPNQVVHARFLSTVTPSGTRKPTDDKVPPLGTMGPRKPRIDFKPGPVKPATLGADQPPSHPPSKSTSRRSSHHHPPRHVHPPKPFQVELSAVELAKRDIAEASQQGVLEAPPADAGSLKRVFHQALQLLKFYFRALKAINTHRKQVNGIRKRVKSGGALPTRAEVRFIQTFKRDALKLVPFMIIVLIAEELVPFVALYFPRMLPSTCILPGQRDRIALKGRADQLDALFRNRGVYETMYKEGQGTGFLHVRSLKNPVAVCSLLGLPAWGPSLLAAWRIRRHLKSVAEDDDLLRGEGCGRDLTTPELYEALAERGM</sequence>
<dbReference type="GO" id="GO:0005743">
    <property type="term" value="C:mitochondrial inner membrane"/>
    <property type="evidence" value="ECO:0007669"/>
    <property type="project" value="UniProtKB-SubCell"/>
</dbReference>
<dbReference type="GO" id="GO:0030003">
    <property type="term" value="P:intracellular monoatomic cation homeostasis"/>
    <property type="evidence" value="ECO:0007669"/>
    <property type="project" value="TreeGrafter"/>
</dbReference>
<evidence type="ECO:0000256" key="5">
    <source>
        <dbReference type="ARBA" id="ARBA00023128"/>
    </source>
</evidence>
<reference evidence="11" key="2">
    <citation type="submission" date="2015-01" db="EMBL/GenBank/DDBJ databases">
        <title>Evolutionary Origins and Diversification of the Mycorrhizal Mutualists.</title>
        <authorList>
            <consortium name="DOE Joint Genome Institute"/>
            <consortium name="Mycorrhizal Genomics Consortium"/>
            <person name="Kohler A."/>
            <person name="Kuo A."/>
            <person name="Nagy L.G."/>
            <person name="Floudas D."/>
            <person name="Copeland A."/>
            <person name="Barry K.W."/>
            <person name="Cichocki N."/>
            <person name="Veneault-Fourrey C."/>
            <person name="LaButti K."/>
            <person name="Lindquist E.A."/>
            <person name="Lipzen A."/>
            <person name="Lundell T."/>
            <person name="Morin E."/>
            <person name="Murat C."/>
            <person name="Riley R."/>
            <person name="Ohm R."/>
            <person name="Sun H."/>
            <person name="Tunlid A."/>
            <person name="Henrissat B."/>
            <person name="Grigoriev I.V."/>
            <person name="Hibbett D.S."/>
            <person name="Martin F."/>
        </authorList>
    </citation>
    <scope>NUCLEOTIDE SEQUENCE [LARGE SCALE GENOMIC DNA]</scope>
    <source>
        <strain evidence="11">Marx 270</strain>
    </source>
</reference>
<evidence type="ECO:0000256" key="4">
    <source>
        <dbReference type="ARBA" id="ARBA00022989"/>
    </source>
</evidence>
<feature type="domain" description="Letm1 RBD" evidence="9">
    <location>
        <begin position="221"/>
        <end position="345"/>
    </location>
</feature>
<proteinExistence type="predicted"/>
<dbReference type="Proteomes" id="UP000054217">
    <property type="component" value="Unassembled WGS sequence"/>
</dbReference>
<accession>A0A0C3PA58</accession>
<comment type="subcellular location">
    <subcellularLocation>
        <location evidence="1">Mitochondrion inner membrane</location>
        <topology evidence="1">Single-pass membrane protein</topology>
    </subcellularLocation>
</comment>
<evidence type="ECO:0000313" key="11">
    <source>
        <dbReference type="Proteomes" id="UP000054217"/>
    </source>
</evidence>
<keyword evidence="11" id="KW-1185">Reference proteome</keyword>
<dbReference type="STRING" id="870435.A0A0C3PA58"/>
<keyword evidence="6" id="KW-0472">Membrane</keyword>
<dbReference type="PANTHER" id="PTHR14009">
    <property type="entry name" value="LEUCINE ZIPPER-EF-HAND CONTAINING TRANSMEMBRANE PROTEIN"/>
    <property type="match status" value="1"/>
</dbReference>
<evidence type="ECO:0000313" key="10">
    <source>
        <dbReference type="EMBL" id="KIO04449.1"/>
    </source>
</evidence>
<dbReference type="Pfam" id="PF07766">
    <property type="entry name" value="LETM1_RBD"/>
    <property type="match status" value="2"/>
</dbReference>
<feature type="region of interest" description="Disordered" evidence="8">
    <location>
        <begin position="41"/>
        <end position="114"/>
    </location>
</feature>
<dbReference type="HOGENOM" id="CLU_037786_0_0_1"/>